<dbReference type="AlphaFoldDB" id="A0A835VYV8"/>
<dbReference type="SUPFAM" id="SSF56112">
    <property type="entry name" value="Protein kinase-like (PK-like)"/>
    <property type="match status" value="1"/>
</dbReference>
<feature type="cross-link" description="Glycyl lysine isopeptide (Lys-Gly) (interchain with G-Cter in SUMO2)" evidence="8">
    <location>
        <position position="686"/>
    </location>
</feature>
<dbReference type="Proteomes" id="UP000650467">
    <property type="component" value="Unassembled WGS sequence"/>
</dbReference>
<keyword evidence="5 7" id="KW-0067">ATP-binding</keyword>
<feature type="binding site" evidence="7">
    <location>
        <begin position="688"/>
        <end position="689"/>
    </location>
    <ligand>
        <name>ATP</name>
        <dbReference type="ChEBI" id="CHEBI:30616"/>
    </ligand>
</feature>
<dbReference type="Pfam" id="PF00069">
    <property type="entry name" value="Pkinase"/>
    <property type="match status" value="1"/>
</dbReference>
<evidence type="ECO:0000256" key="1">
    <source>
        <dbReference type="ARBA" id="ARBA00022527"/>
    </source>
</evidence>
<keyword evidence="1" id="KW-0723">Serine/threonine-protein kinase</keyword>
<sequence>MFHLTQCPYHQSRQKESLRSYVSAVDLSAAERSLAVQASGGSASVSGRTGSRAVAASGQRASSPRIGAAAGCGPFSPASSSGLPSPAASHYHHTISGGGATAVTALRQQAQLLQAPPPLTLRRAVSFGPNLAVAAAAMAAASADARASVGSGSTNAMATGSSNPCFGGDSGAASPTTAAGVGGGPIRSSHSVGHMFVASAARPNHIVSVPEDKALAVDALSEPGPGSSAATSQRGGASTSRLGSGTSSRCGNPADGPNPLMDFVLSSHGASAAGGCDADAILLSSSQSCDAYQSAGAGGAVLHQSMSGLPSSVSGQGPHSARPPSIPPPPLSLSRSSSFGGRAGGRRASPPGTANPASAARAGASEEHPGSSGSGGGGSSGSVPCAPANATSPFYAAAGGKHPQPLSPAGRSVAAAQADTQPPRTPPTPQAQPQHAPPSGLTRGMSAIALPGFSPASLNSPLRPPAAPSLTLTAGSGPAQPPSRQHMAAAEPSAAGAAPAPPGPPLSSQPPVRRAHSTVDASTLRPAPETPPGPPGVLMATGASMPQEMARREWRLEDYTLLKKLYKGNYSAVHKALCRVSMQLVVVKVYDTTRMTELARNHVKREAALHSIQEHDNILNLYAVFSQGPYVVLIEEVAEGGDLYHVLKNVPGHRLHEDRAVAGVLSPLLRALSHLHAQGIVHRDIKLENILFGDRHHTHMLLADFGIALSLRQERAVTRAGTQEYMSPEQLRCPFKRHPGDNKDRTDLYYGAGVDVWATGVLAYELLHGYPPFLGSNREETEALITIAAVQVSSALSAGARDFVISCLQKDPALRPTVPQLLAHPWIRIHTRQLRAH</sequence>
<feature type="region of interest" description="Disordered" evidence="9">
    <location>
        <begin position="307"/>
        <end position="541"/>
    </location>
</feature>
<dbReference type="GO" id="GO:0005524">
    <property type="term" value="F:ATP binding"/>
    <property type="evidence" value="ECO:0007669"/>
    <property type="project" value="UniProtKB-KW"/>
</dbReference>
<dbReference type="InterPro" id="IPR008271">
    <property type="entry name" value="Ser/Thr_kinase_AS"/>
</dbReference>
<dbReference type="InterPro" id="IPR000719">
    <property type="entry name" value="Prot_kinase_dom"/>
</dbReference>
<evidence type="ECO:0000259" key="10">
    <source>
        <dbReference type="PROSITE" id="PS50011"/>
    </source>
</evidence>
<evidence type="ECO:0000256" key="2">
    <source>
        <dbReference type="ARBA" id="ARBA00022679"/>
    </source>
</evidence>
<feature type="binding site" evidence="7">
    <location>
        <position position="588"/>
    </location>
    <ligand>
        <name>ATP</name>
        <dbReference type="ChEBI" id="CHEBI:30616"/>
    </ligand>
</feature>
<reference evidence="11" key="1">
    <citation type="journal article" date="2020" name="bioRxiv">
        <title>Comparative genomics of Chlamydomonas.</title>
        <authorList>
            <person name="Craig R.J."/>
            <person name="Hasan A.R."/>
            <person name="Ness R.W."/>
            <person name="Keightley P.D."/>
        </authorList>
    </citation>
    <scope>NUCLEOTIDE SEQUENCE</scope>
    <source>
        <strain evidence="11">SAG 7.73</strain>
    </source>
</reference>
<keyword evidence="3 7" id="KW-0547">Nucleotide-binding</keyword>
<comment type="caution">
    <text evidence="11">The sequence shown here is derived from an EMBL/GenBank/DDBJ whole genome shotgun (WGS) entry which is preliminary data.</text>
</comment>
<feature type="compositionally biased region" description="Polar residues" evidence="9">
    <location>
        <begin position="307"/>
        <end position="317"/>
    </location>
</feature>
<keyword evidence="4" id="KW-0418">Kinase</keyword>
<evidence type="ECO:0000256" key="3">
    <source>
        <dbReference type="ARBA" id="ARBA00022741"/>
    </source>
</evidence>
<feature type="binding site" evidence="7">
    <location>
        <position position="704"/>
    </location>
    <ligand>
        <name>ATP</name>
        <dbReference type="ChEBI" id="CHEBI:30616"/>
    </ligand>
</feature>
<feature type="compositionally biased region" description="Pro residues" evidence="9">
    <location>
        <begin position="499"/>
        <end position="508"/>
    </location>
</feature>
<feature type="domain" description="Protein kinase" evidence="10">
    <location>
        <begin position="559"/>
        <end position="827"/>
    </location>
</feature>
<evidence type="ECO:0000313" key="12">
    <source>
        <dbReference type="Proteomes" id="UP000650467"/>
    </source>
</evidence>
<evidence type="ECO:0000256" key="9">
    <source>
        <dbReference type="SAM" id="MobiDB-lite"/>
    </source>
</evidence>
<dbReference type="PROSITE" id="PS50011">
    <property type="entry name" value="PROTEIN_KINASE_DOM"/>
    <property type="match status" value="1"/>
</dbReference>
<feature type="compositionally biased region" description="Low complexity" evidence="9">
    <location>
        <begin position="234"/>
        <end position="251"/>
    </location>
</feature>
<name>A0A835VYV8_CHLIN</name>
<feature type="binding site" evidence="7">
    <location>
        <begin position="636"/>
        <end position="638"/>
    </location>
    <ligand>
        <name>ATP</name>
        <dbReference type="ChEBI" id="CHEBI:30616"/>
    </ligand>
</feature>
<feature type="active site" description="Proton acceptor" evidence="6">
    <location>
        <position position="684"/>
    </location>
</feature>
<dbReference type="InterPro" id="IPR011009">
    <property type="entry name" value="Kinase-like_dom_sf"/>
</dbReference>
<evidence type="ECO:0000313" key="11">
    <source>
        <dbReference type="EMBL" id="KAG2430076.1"/>
    </source>
</evidence>
<feature type="compositionally biased region" description="Low complexity" evidence="9">
    <location>
        <begin position="488"/>
        <end position="498"/>
    </location>
</feature>
<accession>A0A835VYV8</accession>
<dbReference type="Gene3D" id="1.10.510.10">
    <property type="entry name" value="Transferase(Phosphotransferase) domain 1"/>
    <property type="match status" value="1"/>
</dbReference>
<dbReference type="SMART" id="SM00220">
    <property type="entry name" value="S_TKc"/>
    <property type="match status" value="1"/>
</dbReference>
<dbReference type="PANTHER" id="PTHR24350">
    <property type="entry name" value="SERINE/THREONINE-PROTEIN KINASE IAL-RELATED"/>
    <property type="match status" value="1"/>
</dbReference>
<evidence type="ECO:0000256" key="6">
    <source>
        <dbReference type="PIRSR" id="PIRSR630616-1"/>
    </source>
</evidence>
<evidence type="ECO:0000256" key="5">
    <source>
        <dbReference type="ARBA" id="ARBA00022840"/>
    </source>
</evidence>
<organism evidence="11 12">
    <name type="scientific">Chlamydomonas incerta</name>
    <dbReference type="NCBI Taxonomy" id="51695"/>
    <lineage>
        <taxon>Eukaryota</taxon>
        <taxon>Viridiplantae</taxon>
        <taxon>Chlorophyta</taxon>
        <taxon>core chlorophytes</taxon>
        <taxon>Chlorophyceae</taxon>
        <taxon>CS clade</taxon>
        <taxon>Chlamydomonadales</taxon>
        <taxon>Chlamydomonadaceae</taxon>
        <taxon>Chlamydomonas</taxon>
    </lineage>
</organism>
<dbReference type="PROSITE" id="PS00108">
    <property type="entry name" value="PROTEIN_KINASE_ST"/>
    <property type="match status" value="1"/>
</dbReference>
<protein>
    <recommendedName>
        <fullName evidence="10">Protein kinase domain-containing protein</fullName>
    </recommendedName>
</protein>
<keyword evidence="12" id="KW-1185">Reference proteome</keyword>
<evidence type="ECO:0000256" key="7">
    <source>
        <dbReference type="PIRSR" id="PIRSR630616-2"/>
    </source>
</evidence>
<gene>
    <name evidence="11" type="ORF">HXX76_010175</name>
</gene>
<proteinExistence type="predicted"/>
<evidence type="ECO:0000256" key="8">
    <source>
        <dbReference type="PIRSR" id="PIRSR630616-3"/>
    </source>
</evidence>
<dbReference type="FunFam" id="1.10.510.10:FF:000813">
    <property type="entry name" value="Aurora-like kinase"/>
    <property type="match status" value="1"/>
</dbReference>
<dbReference type="OrthoDB" id="377346at2759"/>
<dbReference type="GO" id="GO:0004674">
    <property type="term" value="F:protein serine/threonine kinase activity"/>
    <property type="evidence" value="ECO:0007669"/>
    <property type="project" value="UniProtKB-KW"/>
</dbReference>
<feature type="region of interest" description="Disordered" evidence="9">
    <location>
        <begin position="219"/>
        <end position="255"/>
    </location>
</feature>
<dbReference type="EMBL" id="JAEHOC010000028">
    <property type="protein sequence ID" value="KAG2430076.1"/>
    <property type="molecule type" value="Genomic_DNA"/>
</dbReference>
<feature type="compositionally biased region" description="Low complexity" evidence="9">
    <location>
        <begin position="332"/>
        <end position="363"/>
    </location>
</feature>
<keyword evidence="2" id="KW-0808">Transferase</keyword>
<evidence type="ECO:0000256" key="4">
    <source>
        <dbReference type="ARBA" id="ARBA00022777"/>
    </source>
</evidence>
<dbReference type="InterPro" id="IPR030616">
    <property type="entry name" value="Aur-like"/>
</dbReference>